<sequence>GLRGGINTFAYVGSNALSFIDPFGLAAIADVTGSYDSNLNYQSHFLSEASCGVEPDAFGHVVPETYTNAQSALSWMFHNENDKAAILYSKTVEMIRHAWFAGQDAVVNVFKPDAKTDSYNLHYADFSAEQIHGLGELLYPVTQQDPDVNTLTLTLANGTTEAEFLDVLLNALGNLVTAADVNQILASANMLGGASPDDRLYAVDITPLYNEVLVRFQTKLYTDSRVISAEDLVHQRAEELRGVYDEFGKPQCRAQGGSYNDPGCQEIRDAKRNLENANVAYGDALSIVNNELIASGAMPAMDALDAVRAPSRKIAAEALVGMVGLFIPLTATDLAIDAASFGLSKLKRIGDLAHTIIKGASSLSPTAKALTKSASERVLKVRYPKFASYPKLLENPGIMRSLNKKEWSDGLLAKLEQDIKSGGTELARLLNDRPQFIDTWETLANANVKGTIRADSNSLEIFQRHISDYPDVDFSKVNKVLDRQAFPEDFVRDILGGEVKGIDHLRTLVGDFKNVPGITHSSFVDNSLPAIKIDAPSSWGDSSLDLPDWAHATFTNKATPKFLPEGTKIYRVYGDGQNPKGAFWTYELPSSKADLYGGTAVRPEWNNGKWYVEHTVGKDGLKVWDGEVASQRVVDHVDEVMLTGGDIQIYIPDSVREVMPELNRNDISW</sequence>
<accession>A0A418Y992</accession>
<dbReference type="RefSeq" id="WP_198419277.1">
    <property type="nucleotide sequence ID" value="NZ_QZCH01000068.1"/>
</dbReference>
<feature type="non-terminal residue" evidence="1">
    <location>
        <position position="1"/>
    </location>
</feature>
<organism evidence="1 2">
    <name type="scientific">Motilimonas pumila</name>
    <dbReference type="NCBI Taxonomy" id="2303987"/>
    <lineage>
        <taxon>Bacteria</taxon>
        <taxon>Pseudomonadati</taxon>
        <taxon>Pseudomonadota</taxon>
        <taxon>Gammaproteobacteria</taxon>
        <taxon>Alteromonadales</taxon>
        <taxon>Alteromonadales genera incertae sedis</taxon>
        <taxon>Motilimonas</taxon>
    </lineage>
</organism>
<dbReference type="EMBL" id="QZCH01000068">
    <property type="protein sequence ID" value="RJG36822.1"/>
    <property type="molecule type" value="Genomic_DNA"/>
</dbReference>
<protein>
    <submittedName>
        <fullName evidence="1">Uncharacterized protein</fullName>
    </submittedName>
</protein>
<dbReference type="Proteomes" id="UP000283255">
    <property type="component" value="Unassembled WGS sequence"/>
</dbReference>
<dbReference type="AlphaFoldDB" id="A0A418Y992"/>
<comment type="caution">
    <text evidence="1">The sequence shown here is derived from an EMBL/GenBank/DDBJ whole genome shotgun (WGS) entry which is preliminary data.</text>
</comment>
<keyword evidence="2" id="KW-1185">Reference proteome</keyword>
<name>A0A418Y992_9GAMM</name>
<evidence type="ECO:0000313" key="1">
    <source>
        <dbReference type="EMBL" id="RJG36822.1"/>
    </source>
</evidence>
<reference evidence="1 2" key="1">
    <citation type="submission" date="2018-09" db="EMBL/GenBank/DDBJ databases">
        <authorList>
            <person name="Wang F."/>
        </authorList>
    </citation>
    <scope>NUCLEOTIDE SEQUENCE [LARGE SCALE GENOMIC DNA]</scope>
    <source>
        <strain evidence="1 2">PLHSC7-2</strain>
    </source>
</reference>
<reference evidence="1 2" key="2">
    <citation type="submission" date="2019-01" db="EMBL/GenBank/DDBJ databases">
        <title>Motilimonas pumilus sp. nov., isolated from the gut of sea cucumber (Apostichopus japonicus).</title>
        <authorList>
            <person name="Wang F.-Q."/>
            <person name="Ren L.-H."/>
            <person name="Lin Y.-W."/>
            <person name="Sun G.-H."/>
            <person name="Du Z.-J."/>
            <person name="Zhao J.-X."/>
            <person name="Liu X.-J."/>
            <person name="Liu L.-J."/>
        </authorList>
    </citation>
    <scope>NUCLEOTIDE SEQUENCE [LARGE SCALE GENOMIC DNA]</scope>
    <source>
        <strain evidence="1 2">PLHSC7-2</strain>
    </source>
</reference>
<gene>
    <name evidence="1" type="ORF">D1Z90_20220</name>
</gene>
<proteinExistence type="predicted"/>
<evidence type="ECO:0000313" key="2">
    <source>
        <dbReference type="Proteomes" id="UP000283255"/>
    </source>
</evidence>